<organism evidence="2 3">
    <name type="scientific">Plantactinospora alkalitolerans</name>
    <dbReference type="NCBI Taxonomy" id="2789879"/>
    <lineage>
        <taxon>Bacteria</taxon>
        <taxon>Bacillati</taxon>
        <taxon>Actinomycetota</taxon>
        <taxon>Actinomycetes</taxon>
        <taxon>Micromonosporales</taxon>
        <taxon>Micromonosporaceae</taxon>
        <taxon>Plantactinospora</taxon>
    </lineage>
</organism>
<evidence type="ECO:0000313" key="2">
    <source>
        <dbReference type="EMBL" id="MBF9129865.1"/>
    </source>
</evidence>
<dbReference type="Proteomes" id="UP000638560">
    <property type="component" value="Unassembled WGS sequence"/>
</dbReference>
<dbReference type="RefSeq" id="WP_196201483.1">
    <property type="nucleotide sequence ID" value="NZ_JADPUN010000137.1"/>
</dbReference>
<dbReference type="PANTHER" id="PTHR44103">
    <property type="entry name" value="PROPROTEIN CONVERTASE P"/>
    <property type="match status" value="1"/>
</dbReference>
<dbReference type="EMBL" id="JADPUN010000137">
    <property type="protein sequence ID" value="MBF9129865.1"/>
    <property type="molecule type" value="Genomic_DNA"/>
</dbReference>
<proteinExistence type="predicted"/>
<dbReference type="PROSITE" id="PS51318">
    <property type="entry name" value="TAT"/>
    <property type="match status" value="1"/>
</dbReference>
<reference evidence="2 3" key="1">
    <citation type="submission" date="2020-11" db="EMBL/GenBank/DDBJ databases">
        <title>A novel isolate from a Black sea contaminated sediment with potential to produce alkanes: Plantactinospora alkalitolerans sp. nov.</title>
        <authorList>
            <person name="Carro L."/>
            <person name="Veyisoglu A."/>
            <person name="Guven K."/>
            <person name="Schumann P."/>
            <person name="Klenk H.-P."/>
            <person name="Sahin N."/>
        </authorList>
    </citation>
    <scope>NUCLEOTIDE SEQUENCE [LARGE SCALE GENOMIC DNA]</scope>
    <source>
        <strain evidence="2 3">S1510</strain>
    </source>
</reference>
<sequence>MNGRRTLVGAVVGVLCALTLAVPAAQAGRMNEPIHGDMNGDGLTDRMTLGGSDDSCGVFVRLGRAAGGYGPVIRHSYLPPNEVVPISYCPDMGVYLDLGGDGTPELVLGYFHGASWSPDLVILRDYRPVGGLSAISRPSVIYTTDLNADGLTDVWEMTDDSDGFQSWLNTRDGRLVPGPLRIGDMSINPDRLPSLVDLDGNRRLDLVVAYTQGTPENGVIVVFDDGTRRQLQGGDETAWSAVVGDVSGDGRPDIRTVSGTGVRETFLNLGNRSFVLPPVANDDLAYAYRVTPKVIKVRDNDHASTNATLSIPTPPRYGRLTRTDPRYEVVYERTASHALPDSFVYRLSQHGRSDTATVTVRMKD</sequence>
<gene>
    <name evidence="2" type="ORF">I0C86_12965</name>
</gene>
<dbReference type="PANTHER" id="PTHR44103:SF1">
    <property type="entry name" value="PROPROTEIN CONVERTASE P"/>
    <property type="match status" value="1"/>
</dbReference>
<keyword evidence="1" id="KW-0732">Signal</keyword>
<dbReference type="SUPFAM" id="SSF69318">
    <property type="entry name" value="Integrin alpha N-terminal domain"/>
    <property type="match status" value="1"/>
</dbReference>
<comment type="caution">
    <text evidence="2">The sequence shown here is derived from an EMBL/GenBank/DDBJ whole genome shotgun (WGS) entry which is preliminary data.</text>
</comment>
<feature type="chain" id="PRO_5047485721" evidence="1">
    <location>
        <begin position="28"/>
        <end position="364"/>
    </location>
</feature>
<dbReference type="InterPro" id="IPR028994">
    <property type="entry name" value="Integrin_alpha_N"/>
</dbReference>
<keyword evidence="3" id="KW-1185">Reference proteome</keyword>
<feature type="signal peptide" evidence="1">
    <location>
        <begin position="1"/>
        <end position="27"/>
    </location>
</feature>
<protein>
    <submittedName>
        <fullName evidence="2">VCBS repeat-containing protein</fullName>
    </submittedName>
</protein>
<name>A0ABS0GUI9_9ACTN</name>
<evidence type="ECO:0000256" key="1">
    <source>
        <dbReference type="SAM" id="SignalP"/>
    </source>
</evidence>
<accession>A0ABS0GUI9</accession>
<evidence type="ECO:0000313" key="3">
    <source>
        <dbReference type="Proteomes" id="UP000638560"/>
    </source>
</evidence>
<dbReference type="InterPro" id="IPR006311">
    <property type="entry name" value="TAT_signal"/>
</dbReference>